<dbReference type="AlphaFoldDB" id="A0A821KI79"/>
<sequence length="45" mass="5092">MPLMSIDAKANYGVSSSMDSSGMMNKIIDKSSRSWPVDPPYRYNY</sequence>
<evidence type="ECO:0000313" key="3">
    <source>
        <dbReference type="EMBL" id="CAF4755433.1"/>
    </source>
</evidence>
<feature type="non-terminal residue" evidence="2">
    <location>
        <position position="1"/>
    </location>
</feature>
<evidence type="ECO:0000313" key="2">
    <source>
        <dbReference type="EMBL" id="CAF4734499.1"/>
    </source>
</evidence>
<protein>
    <submittedName>
        <fullName evidence="2">Uncharacterized protein</fullName>
    </submittedName>
</protein>
<dbReference type="Proteomes" id="UP000681720">
    <property type="component" value="Unassembled WGS sequence"/>
</dbReference>
<proteinExistence type="predicted"/>
<dbReference type="EMBL" id="CAJOBJ010139174">
    <property type="protein sequence ID" value="CAF4755433.1"/>
    <property type="molecule type" value="Genomic_DNA"/>
</dbReference>
<name>A0A821KI79_9BILA</name>
<accession>A0A821KI79</accession>
<keyword evidence="4" id="KW-1185">Reference proteome</keyword>
<gene>
    <name evidence="1" type="ORF">GIL414_LOCUS41731</name>
    <name evidence="3" type="ORF">GIL414_LOCUS45328</name>
    <name evidence="2" type="ORF">OVN521_LOCUS49572</name>
</gene>
<dbReference type="Proteomes" id="UP000663866">
    <property type="component" value="Unassembled WGS sequence"/>
</dbReference>
<comment type="caution">
    <text evidence="2">The sequence shown here is derived from an EMBL/GenBank/DDBJ whole genome shotgun (WGS) entry which is preliminary data.</text>
</comment>
<reference evidence="2" key="1">
    <citation type="submission" date="2021-02" db="EMBL/GenBank/DDBJ databases">
        <authorList>
            <person name="Nowell W R."/>
        </authorList>
    </citation>
    <scope>NUCLEOTIDE SEQUENCE</scope>
</reference>
<organism evidence="2 4">
    <name type="scientific">Rotaria magnacalcarata</name>
    <dbReference type="NCBI Taxonomy" id="392030"/>
    <lineage>
        <taxon>Eukaryota</taxon>
        <taxon>Metazoa</taxon>
        <taxon>Spiralia</taxon>
        <taxon>Gnathifera</taxon>
        <taxon>Rotifera</taxon>
        <taxon>Eurotatoria</taxon>
        <taxon>Bdelloidea</taxon>
        <taxon>Philodinida</taxon>
        <taxon>Philodinidae</taxon>
        <taxon>Rotaria</taxon>
    </lineage>
</organism>
<dbReference type="EMBL" id="CAJOBG010109294">
    <property type="protein sequence ID" value="CAF4734499.1"/>
    <property type="molecule type" value="Genomic_DNA"/>
</dbReference>
<evidence type="ECO:0000313" key="1">
    <source>
        <dbReference type="EMBL" id="CAF4667189.1"/>
    </source>
</evidence>
<evidence type="ECO:0000313" key="4">
    <source>
        <dbReference type="Proteomes" id="UP000663866"/>
    </source>
</evidence>
<dbReference type="EMBL" id="CAJOBJ010119044">
    <property type="protein sequence ID" value="CAF4667189.1"/>
    <property type="molecule type" value="Genomic_DNA"/>
</dbReference>